<dbReference type="PROSITE" id="PS00409">
    <property type="entry name" value="PROKAR_NTER_METHYL"/>
    <property type="match status" value="1"/>
</dbReference>
<dbReference type="InterPro" id="IPR012902">
    <property type="entry name" value="N_methyl_site"/>
</dbReference>
<proteinExistence type="predicted"/>
<keyword evidence="1" id="KW-1133">Transmembrane helix</keyword>
<keyword evidence="1" id="KW-0812">Transmembrane</keyword>
<feature type="transmembrane region" description="Helical" evidence="1">
    <location>
        <begin position="26"/>
        <end position="48"/>
    </location>
</feature>
<dbReference type="AlphaFoldDB" id="A0A7C3KJX1"/>
<dbReference type="Pfam" id="PF07963">
    <property type="entry name" value="N_methyl"/>
    <property type="match status" value="1"/>
</dbReference>
<accession>A0A7C3KJX1</accession>
<organism evidence="2">
    <name type="scientific">Oscillatoriales cyanobacterium SpSt-418</name>
    <dbReference type="NCBI Taxonomy" id="2282169"/>
    <lineage>
        <taxon>Bacteria</taxon>
        <taxon>Bacillati</taxon>
        <taxon>Cyanobacteriota</taxon>
        <taxon>Cyanophyceae</taxon>
        <taxon>Oscillatoriophycideae</taxon>
        <taxon>Oscillatoriales</taxon>
    </lineage>
</organism>
<evidence type="ECO:0000256" key="1">
    <source>
        <dbReference type="SAM" id="Phobius"/>
    </source>
</evidence>
<sequence>MLQRTFYQIKRSWLSRRNQRNRGFTLLELLISMFIGSLIVVTMLSLVLEISESDRKDAARTEVQRDMQLAMNYIAQDLREAVFVYDGRCLGSTPLGNATTDYATFCPGLLNHLPSGWNGNMSEINKTGGAFTPLLAFWKPEELPQAVLDACATAAKNTGGASPTEAIIDLVNNKGIPCISGRSYTLIVYGLDTRNPSNLWKGRARLSRYRLSQFSESFDPANPTTNTGWVNPKETVTSGFLQWPYIVDVNTGSPANAQGSNRPTGSPEALVDFVDNGLPTSRTPKAEPPACANPASGLQTVPTFPFTDVNNQFPASAAIPGLFACVRGNLYTSTALPATEQTVNQEVQVTLIGNVDGRGGFPIKNTGNYSVSGRVFPLQTRIMTRGILEKGSD</sequence>
<keyword evidence="1" id="KW-0472">Membrane</keyword>
<dbReference type="NCBIfam" id="TIGR02532">
    <property type="entry name" value="IV_pilin_GFxxxE"/>
    <property type="match status" value="1"/>
</dbReference>
<protein>
    <submittedName>
        <fullName evidence="2">Prepilin-type N-terminal cleavage/methylation domain-containing protein</fullName>
    </submittedName>
</protein>
<evidence type="ECO:0000313" key="2">
    <source>
        <dbReference type="EMBL" id="HFN01629.1"/>
    </source>
</evidence>
<name>A0A7C3KJX1_9CYAN</name>
<comment type="caution">
    <text evidence="2">The sequence shown here is derived from an EMBL/GenBank/DDBJ whole genome shotgun (WGS) entry which is preliminary data.</text>
</comment>
<gene>
    <name evidence="2" type="ORF">ENR64_28590</name>
</gene>
<dbReference type="EMBL" id="DSRU01000429">
    <property type="protein sequence ID" value="HFN01629.1"/>
    <property type="molecule type" value="Genomic_DNA"/>
</dbReference>
<reference evidence="2" key="1">
    <citation type="journal article" date="2020" name="mSystems">
        <title>Genome- and Community-Level Interaction Insights into Carbon Utilization and Element Cycling Functions of Hydrothermarchaeota in Hydrothermal Sediment.</title>
        <authorList>
            <person name="Zhou Z."/>
            <person name="Liu Y."/>
            <person name="Xu W."/>
            <person name="Pan J."/>
            <person name="Luo Z.H."/>
            <person name="Li M."/>
        </authorList>
    </citation>
    <scope>NUCLEOTIDE SEQUENCE [LARGE SCALE GENOMIC DNA]</scope>
    <source>
        <strain evidence="2">SpSt-418</strain>
    </source>
</reference>